<gene>
    <name evidence="4" type="ORF">OEIGOIKO_01602</name>
</gene>
<name>A0A7U9PW58_9ACTN</name>
<evidence type="ECO:0000313" key="5">
    <source>
        <dbReference type="Proteomes" id="UP000287830"/>
    </source>
</evidence>
<dbReference type="GeneID" id="95620612"/>
<dbReference type="AlphaFoldDB" id="A0A7U9PW58"/>
<protein>
    <submittedName>
        <fullName evidence="4">Uncharacterized protein</fullName>
    </submittedName>
</protein>
<accession>A0A7U9PW58</accession>
<organism evidence="4 5">
    <name type="scientific">Streptomyces chrestomyceticus JCM 4735</name>
    <dbReference type="NCBI Taxonomy" id="1306181"/>
    <lineage>
        <taxon>Bacteria</taxon>
        <taxon>Bacillati</taxon>
        <taxon>Actinomycetota</taxon>
        <taxon>Actinomycetes</taxon>
        <taxon>Kitasatosporales</taxon>
        <taxon>Streptomycetaceae</taxon>
        <taxon>Streptomyces</taxon>
    </lineage>
</organism>
<feature type="compositionally biased region" description="Low complexity" evidence="2">
    <location>
        <begin position="1"/>
        <end position="14"/>
    </location>
</feature>
<feature type="coiled-coil region" evidence="1">
    <location>
        <begin position="32"/>
        <end position="59"/>
    </location>
</feature>
<feature type="region of interest" description="Disordered" evidence="2">
    <location>
        <begin position="126"/>
        <end position="145"/>
    </location>
</feature>
<keyword evidence="3" id="KW-0472">Membrane</keyword>
<evidence type="ECO:0000256" key="1">
    <source>
        <dbReference type="SAM" id="Coils"/>
    </source>
</evidence>
<dbReference type="Proteomes" id="UP000287830">
    <property type="component" value="Unassembled WGS sequence"/>
</dbReference>
<proteinExistence type="predicted"/>
<feature type="region of interest" description="Disordered" evidence="2">
    <location>
        <begin position="1"/>
        <end position="28"/>
    </location>
</feature>
<evidence type="ECO:0000313" key="4">
    <source>
        <dbReference type="EMBL" id="GCD33878.1"/>
    </source>
</evidence>
<sequence>MTAQSEQSTTTATAVQPRPAPPHSDIPTGRLLAEAEGVLQEQRAAVRRARAERRRLRRLHRSERLRALVTEAARTTRTVGRPVLAVVGVTAFISGMVLLLLGVPGAVELFSVAAAALILASAVDGEAEPPVKEEAEEGVTPGTEA</sequence>
<evidence type="ECO:0000256" key="2">
    <source>
        <dbReference type="SAM" id="MobiDB-lite"/>
    </source>
</evidence>
<reference evidence="4 5" key="1">
    <citation type="submission" date="2018-11" db="EMBL/GenBank/DDBJ databases">
        <title>Whole genome sequence of Streptomyces chrestomyceticus NBRC 13444(T).</title>
        <authorList>
            <person name="Komaki H."/>
            <person name="Tamura T."/>
        </authorList>
    </citation>
    <scope>NUCLEOTIDE SEQUENCE [LARGE SCALE GENOMIC DNA]</scope>
    <source>
        <strain evidence="4 5">NBRC 13444</strain>
    </source>
</reference>
<comment type="caution">
    <text evidence="4">The sequence shown here is derived from an EMBL/GenBank/DDBJ whole genome shotgun (WGS) entry which is preliminary data.</text>
</comment>
<keyword evidence="3" id="KW-0812">Transmembrane</keyword>
<dbReference type="RefSeq" id="WP_125044262.1">
    <property type="nucleotide sequence ID" value="NZ_BHZC01000001.1"/>
</dbReference>
<keyword evidence="3" id="KW-1133">Transmembrane helix</keyword>
<feature type="transmembrane region" description="Helical" evidence="3">
    <location>
        <begin position="83"/>
        <end position="103"/>
    </location>
</feature>
<dbReference type="EMBL" id="BHZC01000001">
    <property type="protein sequence ID" value="GCD33878.1"/>
    <property type="molecule type" value="Genomic_DNA"/>
</dbReference>
<evidence type="ECO:0000256" key="3">
    <source>
        <dbReference type="SAM" id="Phobius"/>
    </source>
</evidence>
<keyword evidence="1" id="KW-0175">Coiled coil</keyword>